<dbReference type="GO" id="GO:0015184">
    <property type="term" value="F:L-cystine transmembrane transporter activity"/>
    <property type="evidence" value="ECO:0007669"/>
    <property type="project" value="TreeGrafter"/>
</dbReference>
<comment type="catalytic activity">
    <reaction evidence="10">
        <text>L-cystine(out) + H(+)(out) = L-cystine(in) + H(+)(in)</text>
        <dbReference type="Rhea" id="RHEA:66172"/>
        <dbReference type="ChEBI" id="CHEBI:15378"/>
        <dbReference type="ChEBI" id="CHEBI:35491"/>
    </reaction>
    <physiologicalReaction direction="left-to-right" evidence="10">
        <dbReference type="Rhea" id="RHEA:66173"/>
    </physiologicalReaction>
</comment>
<dbReference type="GO" id="GO:0005765">
    <property type="term" value="C:lysosomal membrane"/>
    <property type="evidence" value="ECO:0007669"/>
    <property type="project" value="UniProtKB-SubCell"/>
</dbReference>
<keyword evidence="4 12" id="KW-0812">Transmembrane</keyword>
<feature type="transmembrane region" description="Helical" evidence="12">
    <location>
        <begin position="129"/>
        <end position="153"/>
    </location>
</feature>
<keyword evidence="6" id="KW-0769">Symport</keyword>
<name>A0A8W7Q571_ANOCL</name>
<dbReference type="PANTHER" id="PTHR13131">
    <property type="entry name" value="CYSTINOSIN"/>
    <property type="match status" value="1"/>
</dbReference>
<evidence type="ECO:0000256" key="6">
    <source>
        <dbReference type="ARBA" id="ARBA00022847"/>
    </source>
</evidence>
<dbReference type="Gene3D" id="1.20.1280.290">
    <property type="match status" value="2"/>
</dbReference>
<evidence type="ECO:0000256" key="1">
    <source>
        <dbReference type="ARBA" id="ARBA00004155"/>
    </source>
</evidence>
<comment type="subcellular location">
    <subcellularLocation>
        <location evidence="1">Lysosome membrane</location>
        <topology evidence="1">Multi-pass membrane protein</topology>
    </subcellularLocation>
</comment>
<feature type="transmembrane region" description="Helical" evidence="12">
    <location>
        <begin position="270"/>
        <end position="288"/>
    </location>
</feature>
<evidence type="ECO:0000256" key="12">
    <source>
        <dbReference type="SAM" id="Phobius"/>
    </source>
</evidence>
<feature type="transmembrane region" description="Helical" evidence="12">
    <location>
        <begin position="303"/>
        <end position="324"/>
    </location>
</feature>
<accession>A0A8W7Q571</accession>
<dbReference type="Proteomes" id="UP000075882">
    <property type="component" value="Unassembled WGS sequence"/>
</dbReference>
<evidence type="ECO:0000256" key="7">
    <source>
        <dbReference type="ARBA" id="ARBA00022989"/>
    </source>
</evidence>
<proteinExistence type="inferred from homology"/>
<dbReference type="EnsemblMetazoa" id="ACOM043201-RA">
    <property type="protein sequence ID" value="ACOM043201-PA.1"/>
    <property type="gene ID" value="ACOM043201"/>
</dbReference>
<protein>
    <recommendedName>
        <fullName evidence="11">Cystinosin homolog</fullName>
    </recommendedName>
</protein>
<dbReference type="FunFam" id="1.20.1280.290:FF:000016">
    <property type="entry name" value="Cystinosin homolog"/>
    <property type="match status" value="1"/>
</dbReference>
<evidence type="ECO:0000256" key="9">
    <source>
        <dbReference type="ARBA" id="ARBA00023228"/>
    </source>
</evidence>
<dbReference type="Pfam" id="PF04193">
    <property type="entry name" value="PQ-loop"/>
    <property type="match status" value="2"/>
</dbReference>
<dbReference type="VEuPathDB" id="VectorBase:ACON2_039495"/>
<dbReference type="FunFam" id="1.20.1280.290:FF:000018">
    <property type="entry name" value="Cystinosin homolog"/>
    <property type="match status" value="1"/>
</dbReference>
<keyword evidence="5" id="KW-0677">Repeat</keyword>
<keyword evidence="3" id="KW-0813">Transport</keyword>
<keyword evidence="9" id="KW-0458">Lysosome</keyword>
<feature type="transmembrane region" description="Helical" evidence="12">
    <location>
        <begin position="173"/>
        <end position="192"/>
    </location>
</feature>
<evidence type="ECO:0000256" key="2">
    <source>
        <dbReference type="ARBA" id="ARBA00006855"/>
    </source>
</evidence>
<evidence type="ECO:0000313" key="13">
    <source>
        <dbReference type="EnsemblMetazoa" id="ACOM043201-PA.1"/>
    </source>
</evidence>
<evidence type="ECO:0000256" key="3">
    <source>
        <dbReference type="ARBA" id="ARBA00022448"/>
    </source>
</evidence>
<dbReference type="InterPro" id="IPR006603">
    <property type="entry name" value="PQ-loop_rpt"/>
</dbReference>
<dbReference type="GO" id="GO:0015293">
    <property type="term" value="F:symporter activity"/>
    <property type="evidence" value="ECO:0007669"/>
    <property type="project" value="UniProtKB-KW"/>
</dbReference>
<keyword evidence="7 12" id="KW-1133">Transmembrane helix</keyword>
<feature type="transmembrane region" description="Helical" evidence="12">
    <location>
        <begin position="87"/>
        <end position="108"/>
    </location>
</feature>
<dbReference type="AlphaFoldDB" id="A0A8W7Q571"/>
<organism evidence="13">
    <name type="scientific">Anopheles coluzzii</name>
    <name type="common">African malaria mosquito</name>
    <dbReference type="NCBI Taxonomy" id="1518534"/>
    <lineage>
        <taxon>Eukaryota</taxon>
        <taxon>Metazoa</taxon>
        <taxon>Ecdysozoa</taxon>
        <taxon>Arthropoda</taxon>
        <taxon>Hexapoda</taxon>
        <taxon>Insecta</taxon>
        <taxon>Pterygota</taxon>
        <taxon>Neoptera</taxon>
        <taxon>Endopterygota</taxon>
        <taxon>Diptera</taxon>
        <taxon>Nematocera</taxon>
        <taxon>Culicoidea</taxon>
        <taxon>Culicidae</taxon>
        <taxon>Anophelinae</taxon>
        <taxon>Anopheles</taxon>
    </lineage>
</organism>
<sequence>MNNIHAQLSPSGCDENGHNITITWDADEQIKLSPSIITINGCESETFSINISSSKQGRFIIRPIIITSNLSVVDDARLFVQLKVAQYRPLIIVSMLIGWTYTVCWTIGDYFQAWTSYRRKSVVGLSFDFLYLNIVGNCCYATFNVVLFCSAFIEDEYFRRHPFGLNPVVPNDVGYAVHAVFGNLVLIAQCYIYQNGGTVVSTAVKLLISGYVLMVSVFCGFAIEEQMHWLDFLYILSYVKLSTNLIKYIPQVLMNYRRKSTEGFAISNRLLDLAGGLLSLLQMVLNGWNYDDWQSIVGSPVKFGLGFVSIFFDVIFMVQHYVCYRSHKGDPK</sequence>
<evidence type="ECO:0000256" key="8">
    <source>
        <dbReference type="ARBA" id="ARBA00023136"/>
    </source>
</evidence>
<feature type="transmembrane region" description="Helical" evidence="12">
    <location>
        <begin position="204"/>
        <end position="223"/>
    </location>
</feature>
<dbReference type="SMART" id="SM00679">
    <property type="entry name" value="CTNS"/>
    <property type="match status" value="2"/>
</dbReference>
<keyword evidence="8 12" id="KW-0472">Membrane</keyword>
<reference evidence="13" key="1">
    <citation type="submission" date="2022-08" db="UniProtKB">
        <authorList>
            <consortium name="EnsemblMetazoa"/>
        </authorList>
    </citation>
    <scope>IDENTIFICATION</scope>
</reference>
<dbReference type="NCBIfam" id="TIGR00951">
    <property type="entry name" value="2A43"/>
    <property type="match status" value="1"/>
</dbReference>
<comment type="similarity">
    <text evidence="2">Belongs to the cystinosin family.</text>
</comment>
<evidence type="ECO:0000256" key="5">
    <source>
        <dbReference type="ARBA" id="ARBA00022737"/>
    </source>
</evidence>
<dbReference type="PANTHER" id="PTHR13131:SF5">
    <property type="entry name" value="CYSTINOSIN"/>
    <property type="match status" value="1"/>
</dbReference>
<dbReference type="InterPro" id="IPR005282">
    <property type="entry name" value="LC_transporter"/>
</dbReference>
<evidence type="ECO:0000256" key="10">
    <source>
        <dbReference type="ARBA" id="ARBA00048473"/>
    </source>
</evidence>
<evidence type="ECO:0000256" key="11">
    <source>
        <dbReference type="ARBA" id="ARBA00074957"/>
    </source>
</evidence>
<evidence type="ECO:0000256" key="4">
    <source>
        <dbReference type="ARBA" id="ARBA00022692"/>
    </source>
</evidence>